<name>A0ACC2VJT0_9TREE</name>
<proteinExistence type="predicted"/>
<dbReference type="EMBL" id="JASBWT010000013">
    <property type="protein sequence ID" value="KAJ9099335.1"/>
    <property type="molecule type" value="Genomic_DNA"/>
</dbReference>
<sequence length="700" mass="76990">MVTAELTCIRRVLYQDPSPATDTPPVPSGASSIFATPQNNVIPQFGIGEVIPTNTYTASSLSKSRTQSSDPVDALNSKFASYSLAPGAAADGRTGASAYARRTSHFDGPGVSTGRGMARPSVVTAAAVGGGFGGIVEEEEEEEEGDGAVRQQDGGERQRWDLEALKDPNVDLNVCDYGDFVAISKEISTLENEMLELRDLVSEWKTVPELLNNGVDPTMDLGPSTGGGLSSLERRKTVRNSILDLQNMYRAQLQSLWTQVSGSQKYLPITPGRHLVCEASNFIELNPATYKTKQLVELFLLNDLMLVAVRRRKRSATETSTGAGRRGAAGVDSSSKGQLVADKCFTLSEISVADIKDSGDLTNSIKVKRGKETYVYRTNHPEDKRALLMAFRQVNEEMQAKKRELNEKEQERRKSMWTGEVTTSRGQGAVPRLPRIPAALAAADGMPTDSSLINSFEDDLAMAIALRDWPPSVELVLKARGYLANPLAKSLPDSSVAVRLATLTRELVDQISDDLSDPDVRKSEVIDLTSFLTRLGEAQAARDAFLRARKALLGRRTRMIGYHGDVPTYISELAIVTFTILKHTSDWYLAAFQDNNMVSGFVDWCRVEVEEFAKSFRRQVYGPSEDPFVTRDSLQVVAFHNRKLMREAGLDFTFLLSTLLQPNWDSPDVRPNDIIRDAAVGPRKKSERKSKAKEGEIAQQ</sequence>
<comment type="caution">
    <text evidence="1">The sequence shown here is derived from an EMBL/GenBank/DDBJ whole genome shotgun (WGS) entry which is preliminary data.</text>
</comment>
<evidence type="ECO:0000313" key="1">
    <source>
        <dbReference type="EMBL" id="KAJ9099335.1"/>
    </source>
</evidence>
<protein>
    <submittedName>
        <fullName evidence="1">Uncharacterized protein</fullName>
    </submittedName>
</protein>
<accession>A0ACC2VJT0</accession>
<organism evidence="1 2">
    <name type="scientific">Naganishia friedmannii</name>
    <dbReference type="NCBI Taxonomy" id="89922"/>
    <lineage>
        <taxon>Eukaryota</taxon>
        <taxon>Fungi</taxon>
        <taxon>Dikarya</taxon>
        <taxon>Basidiomycota</taxon>
        <taxon>Agaricomycotina</taxon>
        <taxon>Tremellomycetes</taxon>
        <taxon>Filobasidiales</taxon>
        <taxon>Filobasidiaceae</taxon>
        <taxon>Naganishia</taxon>
    </lineage>
</organism>
<reference evidence="1" key="1">
    <citation type="submission" date="2023-04" db="EMBL/GenBank/DDBJ databases">
        <title>Draft Genome sequencing of Naganishia species isolated from polar environments using Oxford Nanopore Technology.</title>
        <authorList>
            <person name="Leo P."/>
            <person name="Venkateswaran K."/>
        </authorList>
    </citation>
    <scope>NUCLEOTIDE SEQUENCE</scope>
    <source>
        <strain evidence="1">MNA-CCFEE 5423</strain>
    </source>
</reference>
<keyword evidence="2" id="KW-1185">Reference proteome</keyword>
<dbReference type="Proteomes" id="UP001227268">
    <property type="component" value="Unassembled WGS sequence"/>
</dbReference>
<gene>
    <name evidence="1" type="ORF">QFC21_004216</name>
</gene>
<evidence type="ECO:0000313" key="2">
    <source>
        <dbReference type="Proteomes" id="UP001227268"/>
    </source>
</evidence>